<reference evidence="2 3" key="1">
    <citation type="submission" date="2018-06" db="EMBL/GenBank/DDBJ databases">
        <authorList>
            <consortium name="Pathogen Informatics"/>
            <person name="Doyle S."/>
        </authorList>
    </citation>
    <scope>NUCLEOTIDE SEQUENCE [LARGE SCALE GENOMIC DNA]</scope>
    <source>
        <strain evidence="2 3">NCTC11388</strain>
    </source>
</reference>
<accession>A0A380CWQ1</accession>
<organism evidence="2 3">
    <name type="scientific">Sphingobacterium spiritivorum</name>
    <name type="common">Flavobacterium spiritivorum</name>
    <dbReference type="NCBI Taxonomy" id="258"/>
    <lineage>
        <taxon>Bacteria</taxon>
        <taxon>Pseudomonadati</taxon>
        <taxon>Bacteroidota</taxon>
        <taxon>Sphingobacteriia</taxon>
        <taxon>Sphingobacteriales</taxon>
        <taxon>Sphingobacteriaceae</taxon>
        <taxon>Sphingobacterium</taxon>
    </lineage>
</organism>
<evidence type="ECO:0000313" key="2">
    <source>
        <dbReference type="EMBL" id="SUJ29329.1"/>
    </source>
</evidence>
<sequence length="287" mass="33106">MMLHLFHTLLLIPSLILSATACQSGTGNAEYDISHRDSLPSENYVPDEGYNTAWIKSDGMTVKDRFITPEGYQRKTYQANEFGYFLQHLPLKKMGSEVLYYNGNVKAQNKIYVSVVNLPIGTRDLHQCADAVMRLRADYLYQQKRFKEIHFNFLSDAKPRYYTDYIKGDYSAKKYWKYMEYIFAYANTASLHDELPAVSSVRNIKIGDTFIQKGNPIGHAIIAVDMAENEQGEKLVLLAQSYMPAQEIQILNNPNDPKLSPWYKLKDGVILTPEWKFKSENLKTWKN</sequence>
<protein>
    <recommendedName>
        <fullName evidence="4">DUF4846 domain-containing protein</fullName>
    </recommendedName>
</protein>
<dbReference type="Pfam" id="PF16138">
    <property type="entry name" value="DUF4846"/>
    <property type="match status" value="1"/>
</dbReference>
<evidence type="ECO:0008006" key="4">
    <source>
        <dbReference type="Google" id="ProtNLM"/>
    </source>
</evidence>
<name>A0A380CWQ1_SPHSI</name>
<gene>
    <name evidence="2" type="ORF">NCTC11388_04607</name>
</gene>
<dbReference type="EMBL" id="UGYW01000002">
    <property type="protein sequence ID" value="SUJ29329.1"/>
    <property type="molecule type" value="Genomic_DNA"/>
</dbReference>
<feature type="chain" id="PRO_5016788233" description="DUF4846 domain-containing protein" evidence="1">
    <location>
        <begin position="22"/>
        <end position="287"/>
    </location>
</feature>
<proteinExistence type="predicted"/>
<dbReference type="RefSeq" id="WP_115171768.1">
    <property type="nucleotide sequence ID" value="NZ_UGYW01000002.1"/>
</dbReference>
<dbReference type="Proteomes" id="UP000254893">
    <property type="component" value="Unassembled WGS sequence"/>
</dbReference>
<feature type="signal peptide" evidence="1">
    <location>
        <begin position="1"/>
        <end position="21"/>
    </location>
</feature>
<evidence type="ECO:0000313" key="3">
    <source>
        <dbReference type="Proteomes" id="UP000254893"/>
    </source>
</evidence>
<keyword evidence="1" id="KW-0732">Signal</keyword>
<evidence type="ECO:0000256" key="1">
    <source>
        <dbReference type="SAM" id="SignalP"/>
    </source>
</evidence>
<dbReference type="AlphaFoldDB" id="A0A380CWQ1"/>
<dbReference type="InterPro" id="IPR032315">
    <property type="entry name" value="DUF4846"/>
</dbReference>